<evidence type="ECO:0000313" key="14">
    <source>
        <dbReference type="EMBL" id="KAK7573668.1"/>
    </source>
</evidence>
<reference evidence="14 15" key="1">
    <citation type="submission" date="2024-03" db="EMBL/GenBank/DDBJ databases">
        <title>Adaptation during the transition from Ophiocordyceps entomopathogen to insect associate is accompanied by gene loss and intensified selection.</title>
        <authorList>
            <person name="Ward C.M."/>
            <person name="Onetto C.A."/>
            <person name="Borneman A.R."/>
        </authorList>
    </citation>
    <scope>NUCLEOTIDE SEQUENCE [LARGE SCALE GENOMIC DNA]</scope>
    <source>
        <strain evidence="14">AWRI1</strain>
        <tissue evidence="14">Single Adult Female</tissue>
    </source>
</reference>
<dbReference type="PRINTS" id="PR00047">
    <property type="entry name" value="STROIDFINGER"/>
</dbReference>
<keyword evidence="3" id="KW-0217">Developmental protein</keyword>
<keyword evidence="10" id="KW-0675">Receptor</keyword>
<gene>
    <name evidence="14" type="ORF">V9T40_010859</name>
</gene>
<feature type="compositionally biased region" description="Pro residues" evidence="12">
    <location>
        <begin position="135"/>
        <end position="150"/>
    </location>
</feature>
<dbReference type="Gene3D" id="3.30.50.10">
    <property type="entry name" value="Erythroid Transcription Factor GATA-1, subunit A"/>
    <property type="match status" value="1"/>
</dbReference>
<dbReference type="SUPFAM" id="SSF57716">
    <property type="entry name" value="Glucocorticoid receptor-like (DNA-binding domain)"/>
    <property type="match status" value="1"/>
</dbReference>
<dbReference type="FunFam" id="3.30.50.10:FF:000034">
    <property type="entry name" value="CLUMA_CG002674, isoform A"/>
    <property type="match status" value="1"/>
</dbReference>
<dbReference type="GO" id="GO:0008270">
    <property type="term" value="F:zinc ion binding"/>
    <property type="evidence" value="ECO:0007669"/>
    <property type="project" value="UniProtKB-KW"/>
</dbReference>
<dbReference type="EMBL" id="JBBCAQ010000037">
    <property type="protein sequence ID" value="KAK7573668.1"/>
    <property type="molecule type" value="Genomic_DNA"/>
</dbReference>
<evidence type="ECO:0000256" key="11">
    <source>
        <dbReference type="ARBA" id="ARBA00023242"/>
    </source>
</evidence>
<feature type="compositionally biased region" description="Low complexity" evidence="12">
    <location>
        <begin position="220"/>
        <end position="231"/>
    </location>
</feature>
<keyword evidence="7" id="KW-0805">Transcription regulation</keyword>
<keyword evidence="6" id="KW-0862">Zinc</keyword>
<keyword evidence="5" id="KW-0863">Zinc-finger</keyword>
<dbReference type="InterPro" id="IPR001628">
    <property type="entry name" value="Znf_hrmn_rcpt"/>
</dbReference>
<evidence type="ECO:0000256" key="7">
    <source>
        <dbReference type="ARBA" id="ARBA00023015"/>
    </source>
</evidence>
<keyword evidence="15" id="KW-1185">Reference proteome</keyword>
<evidence type="ECO:0000256" key="12">
    <source>
        <dbReference type="SAM" id="MobiDB-lite"/>
    </source>
</evidence>
<feature type="region of interest" description="Disordered" evidence="12">
    <location>
        <begin position="128"/>
        <end position="168"/>
    </location>
</feature>
<proteinExistence type="inferred from homology"/>
<keyword evidence="8" id="KW-0238">DNA-binding</keyword>
<evidence type="ECO:0000259" key="13">
    <source>
        <dbReference type="PROSITE" id="PS51030"/>
    </source>
</evidence>
<feature type="domain" description="Nuclear receptor" evidence="13">
    <location>
        <begin position="2"/>
        <end position="78"/>
    </location>
</feature>
<evidence type="ECO:0000256" key="9">
    <source>
        <dbReference type="ARBA" id="ARBA00023163"/>
    </source>
</evidence>
<comment type="caution">
    <text evidence="14">The sequence shown here is derived from an EMBL/GenBank/DDBJ whole genome shotgun (WGS) entry which is preliminary data.</text>
</comment>
<dbReference type="PANTHER" id="PTHR48092">
    <property type="entry name" value="KNIRPS-RELATED PROTEIN-RELATED"/>
    <property type="match status" value="1"/>
</dbReference>
<dbReference type="Proteomes" id="UP001367676">
    <property type="component" value="Unassembled WGS sequence"/>
</dbReference>
<dbReference type="GO" id="GO:0005634">
    <property type="term" value="C:nucleus"/>
    <property type="evidence" value="ECO:0007669"/>
    <property type="project" value="UniProtKB-SubCell"/>
</dbReference>
<dbReference type="SMART" id="SM00399">
    <property type="entry name" value="ZnF_C4"/>
    <property type="match status" value="1"/>
</dbReference>
<dbReference type="Pfam" id="PF00105">
    <property type="entry name" value="zf-C4"/>
    <property type="match status" value="1"/>
</dbReference>
<comment type="similarity">
    <text evidence="2">Belongs to the nuclear hormone receptor family. NR0 subfamily.</text>
</comment>
<evidence type="ECO:0000256" key="8">
    <source>
        <dbReference type="ARBA" id="ARBA00023125"/>
    </source>
</evidence>
<dbReference type="InterPro" id="IPR013088">
    <property type="entry name" value="Znf_NHR/GATA"/>
</dbReference>
<dbReference type="AlphaFoldDB" id="A0AAN9T4D4"/>
<dbReference type="GO" id="GO:0003700">
    <property type="term" value="F:DNA-binding transcription factor activity"/>
    <property type="evidence" value="ECO:0007669"/>
    <property type="project" value="InterPro"/>
</dbReference>
<sequence>MNQLCRVCGEPAAGFHFGAFTCEGCKSFFGRTYNNLSSVSECKNNNECVINKKNRTSCKACRLRKCLMVGMSKSGSRYGRRSNWFKIHCLLQEQQLQQQQQHQQHLQQTQLTAAIAAASKKPWEYAKLDIDNNNAPPPADSKSPDSPPYPHGLSKTPDSPSFWSSRPPFSVPASQHALPYFISPFLQNPLQPVGQNYLLPFLPIRAPLPLEPLVIPSPPSSLHTSPTSTLTPKKEPSSVDSGCSPVRPFCGAGPEQEQPIDLSATTKTTVEVEVTRRKMNLGADLSGRQNELPEGKFENEKPETLSKGTTPLDLRCLKS</sequence>
<protein>
    <recommendedName>
        <fullName evidence="13">Nuclear receptor domain-containing protein</fullName>
    </recommendedName>
</protein>
<organism evidence="14 15">
    <name type="scientific">Parthenolecanium corni</name>
    <dbReference type="NCBI Taxonomy" id="536013"/>
    <lineage>
        <taxon>Eukaryota</taxon>
        <taxon>Metazoa</taxon>
        <taxon>Ecdysozoa</taxon>
        <taxon>Arthropoda</taxon>
        <taxon>Hexapoda</taxon>
        <taxon>Insecta</taxon>
        <taxon>Pterygota</taxon>
        <taxon>Neoptera</taxon>
        <taxon>Paraneoptera</taxon>
        <taxon>Hemiptera</taxon>
        <taxon>Sternorrhyncha</taxon>
        <taxon>Coccoidea</taxon>
        <taxon>Coccidae</taxon>
        <taxon>Parthenolecanium</taxon>
    </lineage>
</organism>
<keyword evidence="11" id="KW-0539">Nucleus</keyword>
<name>A0AAN9T4D4_9HEMI</name>
<evidence type="ECO:0000256" key="3">
    <source>
        <dbReference type="ARBA" id="ARBA00022473"/>
    </source>
</evidence>
<dbReference type="PROSITE" id="PS00031">
    <property type="entry name" value="NUCLEAR_REC_DBD_1"/>
    <property type="match status" value="1"/>
</dbReference>
<keyword evidence="4" id="KW-0479">Metal-binding</keyword>
<accession>A0AAN9T4D4</accession>
<feature type="compositionally biased region" description="Low complexity" evidence="12">
    <location>
        <begin position="157"/>
        <end position="168"/>
    </location>
</feature>
<evidence type="ECO:0000256" key="1">
    <source>
        <dbReference type="ARBA" id="ARBA00004123"/>
    </source>
</evidence>
<evidence type="ECO:0000313" key="15">
    <source>
        <dbReference type="Proteomes" id="UP001367676"/>
    </source>
</evidence>
<evidence type="ECO:0000256" key="10">
    <source>
        <dbReference type="ARBA" id="ARBA00023170"/>
    </source>
</evidence>
<keyword evidence="9" id="KW-0804">Transcription</keyword>
<dbReference type="InterPro" id="IPR050200">
    <property type="entry name" value="Nuclear_hormone_rcpt_NR3"/>
</dbReference>
<evidence type="ECO:0000256" key="5">
    <source>
        <dbReference type="ARBA" id="ARBA00022771"/>
    </source>
</evidence>
<dbReference type="GO" id="GO:0043565">
    <property type="term" value="F:sequence-specific DNA binding"/>
    <property type="evidence" value="ECO:0007669"/>
    <property type="project" value="InterPro"/>
</dbReference>
<evidence type="ECO:0000256" key="2">
    <source>
        <dbReference type="ARBA" id="ARBA00006647"/>
    </source>
</evidence>
<feature type="region of interest" description="Disordered" evidence="12">
    <location>
        <begin position="219"/>
        <end position="243"/>
    </location>
</feature>
<dbReference type="PROSITE" id="PS51030">
    <property type="entry name" value="NUCLEAR_REC_DBD_2"/>
    <property type="match status" value="1"/>
</dbReference>
<comment type="subcellular location">
    <subcellularLocation>
        <location evidence="1">Nucleus</location>
    </subcellularLocation>
</comment>
<evidence type="ECO:0000256" key="4">
    <source>
        <dbReference type="ARBA" id="ARBA00022723"/>
    </source>
</evidence>
<evidence type="ECO:0000256" key="6">
    <source>
        <dbReference type="ARBA" id="ARBA00022833"/>
    </source>
</evidence>
<feature type="compositionally biased region" description="Basic and acidic residues" evidence="12">
    <location>
        <begin position="291"/>
        <end position="304"/>
    </location>
</feature>
<feature type="region of interest" description="Disordered" evidence="12">
    <location>
        <begin position="281"/>
        <end position="312"/>
    </location>
</feature>